<protein>
    <submittedName>
        <fullName evidence="1">Uncharacterized protein</fullName>
    </submittedName>
</protein>
<evidence type="ECO:0000313" key="1">
    <source>
        <dbReference type="EMBL" id="KKM68445.1"/>
    </source>
</evidence>
<dbReference type="EMBL" id="LAZR01010165">
    <property type="protein sequence ID" value="KKM68445.1"/>
    <property type="molecule type" value="Genomic_DNA"/>
</dbReference>
<sequence length="177" mass="18162">MATEALSPDAVLLSDNYSSLALSVVQQDPDTSGTFGTWDGNGDTLASVSMPTPSGDPTVGVDLQENRARIQKDATGGNAVDWSLEVWEDIASVPTQLAVLATGTTTSLTGETVSGTWNASLLTDATGANVEVRMVQTAGGSGNPSLRRGLEVGGIEWNVEFSSGITGTIAETQAAQT</sequence>
<accession>A0A0F9LVS6</accession>
<organism evidence="1">
    <name type="scientific">marine sediment metagenome</name>
    <dbReference type="NCBI Taxonomy" id="412755"/>
    <lineage>
        <taxon>unclassified sequences</taxon>
        <taxon>metagenomes</taxon>
        <taxon>ecological metagenomes</taxon>
    </lineage>
</organism>
<name>A0A0F9LVS6_9ZZZZ</name>
<gene>
    <name evidence="1" type="ORF">LCGC14_1460720</name>
</gene>
<comment type="caution">
    <text evidence="1">The sequence shown here is derived from an EMBL/GenBank/DDBJ whole genome shotgun (WGS) entry which is preliminary data.</text>
</comment>
<feature type="non-terminal residue" evidence="1">
    <location>
        <position position="177"/>
    </location>
</feature>
<dbReference type="AlphaFoldDB" id="A0A0F9LVS6"/>
<proteinExistence type="predicted"/>
<reference evidence="1" key="1">
    <citation type="journal article" date="2015" name="Nature">
        <title>Complex archaea that bridge the gap between prokaryotes and eukaryotes.</title>
        <authorList>
            <person name="Spang A."/>
            <person name="Saw J.H."/>
            <person name="Jorgensen S.L."/>
            <person name="Zaremba-Niedzwiedzka K."/>
            <person name="Martijn J."/>
            <person name="Lind A.E."/>
            <person name="van Eijk R."/>
            <person name="Schleper C."/>
            <person name="Guy L."/>
            <person name="Ettema T.J."/>
        </authorList>
    </citation>
    <scope>NUCLEOTIDE SEQUENCE</scope>
</reference>